<evidence type="ECO:0000313" key="1">
    <source>
        <dbReference type="EMBL" id="MEP0818593.1"/>
    </source>
</evidence>
<dbReference type="RefSeq" id="WP_190436894.1">
    <property type="nucleotide sequence ID" value="NZ_JAMPKM010000009.1"/>
</dbReference>
<dbReference type="InterPro" id="IPR052913">
    <property type="entry name" value="Glycopeptide_resist_protein"/>
</dbReference>
<dbReference type="PANTHER" id="PTHR35788">
    <property type="entry name" value="EXPORTED PROTEIN-RELATED"/>
    <property type="match status" value="1"/>
</dbReference>
<dbReference type="PANTHER" id="PTHR35788:SF1">
    <property type="entry name" value="EXPORTED PROTEIN"/>
    <property type="match status" value="1"/>
</dbReference>
<keyword evidence="2" id="KW-1185">Reference proteome</keyword>
<reference evidence="1 2" key="1">
    <citation type="submission" date="2022-04" db="EMBL/GenBank/DDBJ databases">
        <title>Positive selection, recombination, and allopatry shape intraspecific diversity of widespread and dominant cyanobacteria.</title>
        <authorList>
            <person name="Wei J."/>
            <person name="Shu W."/>
            <person name="Hu C."/>
        </authorList>
    </citation>
    <scope>NUCLEOTIDE SEQUENCE [LARGE SCALE GENOMIC DNA]</scope>
    <source>
        <strain evidence="1 2">GB2-A4</strain>
    </source>
</reference>
<proteinExistence type="predicted"/>
<dbReference type="Proteomes" id="UP001464891">
    <property type="component" value="Unassembled WGS sequence"/>
</dbReference>
<dbReference type="EMBL" id="JAMPKM010000009">
    <property type="protein sequence ID" value="MEP0818593.1"/>
    <property type="molecule type" value="Genomic_DNA"/>
</dbReference>
<protein>
    <submittedName>
        <fullName evidence="1">VanW family protein</fullName>
    </submittedName>
</protein>
<dbReference type="Pfam" id="PF04294">
    <property type="entry name" value="VanW"/>
    <property type="match status" value="1"/>
</dbReference>
<comment type="caution">
    <text evidence="1">The sequence shown here is derived from an EMBL/GenBank/DDBJ whole genome shotgun (WGS) entry which is preliminary data.</text>
</comment>
<sequence>MKQIWQACKASLKSGLKYGAAWRQGYPWHYARLQQPEASGRYPYLWSQSTTPIPPRPDSPEVSENRLWNLRLAARKIHGLTIQPQQIFSFWHRVPRPTRFSGFREGPVFVRGEVKLDFGGGLCLISTNLFNTFLLAGLEILERHHHSIDPYGSKRFFPLGRDATVAYGYKDLMVRNTSGIPLQLRLDVDSELGEVTSSVWGVTPCPFAVNVTAETLEQTPAPNADGMPGYRVKVTRYIGRPIQAHLEASRIWQPDYEAIAVYQPSQSSYYNTGSTSTTTGI</sequence>
<accession>A0ABV0J9Y5</accession>
<name>A0ABV0J9Y5_9CYAN</name>
<evidence type="ECO:0000313" key="2">
    <source>
        <dbReference type="Proteomes" id="UP001464891"/>
    </source>
</evidence>
<dbReference type="InterPro" id="IPR007391">
    <property type="entry name" value="Vancomycin_resist_VanW"/>
</dbReference>
<gene>
    <name evidence="1" type="ORF">NC998_15955</name>
</gene>
<organism evidence="1 2">
    <name type="scientific">Trichocoleus desertorum GB2-A4</name>
    <dbReference type="NCBI Taxonomy" id="2933944"/>
    <lineage>
        <taxon>Bacteria</taxon>
        <taxon>Bacillati</taxon>
        <taxon>Cyanobacteriota</taxon>
        <taxon>Cyanophyceae</taxon>
        <taxon>Leptolyngbyales</taxon>
        <taxon>Trichocoleusaceae</taxon>
        <taxon>Trichocoleus</taxon>
    </lineage>
</organism>